<evidence type="ECO:0000313" key="1">
    <source>
        <dbReference type="EMBL" id="KAK6761257.1"/>
    </source>
</evidence>
<proteinExistence type="predicted"/>
<dbReference type="Proteomes" id="UP001303046">
    <property type="component" value="Unassembled WGS sequence"/>
</dbReference>
<accession>A0ABR1EEY9</accession>
<gene>
    <name evidence="1" type="primary">Necator_chrX.g22518</name>
    <name evidence="1" type="ORF">RB195_022355</name>
</gene>
<evidence type="ECO:0000313" key="2">
    <source>
        <dbReference type="Proteomes" id="UP001303046"/>
    </source>
</evidence>
<sequence>MICTYNARTLALEAAIEDLMMQAKKIKCDVIGLTETRRRHSLNAVYETGEELFLGTCNSRGVGAVGDMSMANNIDSFEQLTTRIGATKKKYLDLNKSYREDHAFYKAIIGDFGKIGRTPEELYIGIHGLQWNEQGERIYEEAIKEDLKKRRAEVLAEAVQAVKSIRYVRRDFASRKTRMTALRSPKGTTIALRRGMEKIIHDFYSDLFDSHVHLPPRHLRENGHVIPEVLPSEVRHAIMSIRSRTAPCPDRIRPEHLKNLPPVLINTMARVFTRYMSECKVSRVYKMQLCLTFIDLKKSFDSAEKEAVMEALDNQGVPTQYIKHTAKAHNLKGQLPEGSMESLATTIRFVTLNCRTLSSELQQAAPSRLLRCLCVSFAALQKTRMRDRPVISIGNYTTYRGDADENKVGGCSTAVRNDYKDLVEEFG</sequence>
<evidence type="ECO:0008006" key="3">
    <source>
        <dbReference type="Google" id="ProtNLM"/>
    </source>
</evidence>
<dbReference type="EMBL" id="JAVFWL010000006">
    <property type="protein sequence ID" value="KAK6761257.1"/>
    <property type="molecule type" value="Genomic_DNA"/>
</dbReference>
<keyword evidence="2" id="KW-1185">Reference proteome</keyword>
<organism evidence="1 2">
    <name type="scientific">Necator americanus</name>
    <name type="common">Human hookworm</name>
    <dbReference type="NCBI Taxonomy" id="51031"/>
    <lineage>
        <taxon>Eukaryota</taxon>
        <taxon>Metazoa</taxon>
        <taxon>Ecdysozoa</taxon>
        <taxon>Nematoda</taxon>
        <taxon>Chromadorea</taxon>
        <taxon>Rhabditida</taxon>
        <taxon>Rhabditina</taxon>
        <taxon>Rhabditomorpha</taxon>
        <taxon>Strongyloidea</taxon>
        <taxon>Ancylostomatidae</taxon>
        <taxon>Bunostominae</taxon>
        <taxon>Necator</taxon>
    </lineage>
</organism>
<protein>
    <recommendedName>
        <fullName evidence="3">Reverse transcriptase domain-containing protein</fullName>
    </recommendedName>
</protein>
<name>A0ABR1EEY9_NECAM</name>
<reference evidence="1 2" key="1">
    <citation type="submission" date="2023-08" db="EMBL/GenBank/DDBJ databases">
        <title>A Necator americanus chromosomal reference genome.</title>
        <authorList>
            <person name="Ilik V."/>
            <person name="Petrzelkova K.J."/>
            <person name="Pardy F."/>
            <person name="Fuh T."/>
            <person name="Niatou-Singa F.S."/>
            <person name="Gouil Q."/>
            <person name="Baker L."/>
            <person name="Ritchie M.E."/>
            <person name="Jex A.R."/>
            <person name="Gazzola D."/>
            <person name="Li H."/>
            <person name="Toshio Fujiwara R."/>
            <person name="Zhan B."/>
            <person name="Aroian R.V."/>
            <person name="Pafco B."/>
            <person name="Schwarz E.M."/>
        </authorList>
    </citation>
    <scope>NUCLEOTIDE SEQUENCE [LARGE SCALE GENOMIC DNA]</scope>
    <source>
        <strain evidence="1 2">Aroian</strain>
        <tissue evidence="1">Whole animal</tissue>
    </source>
</reference>
<comment type="caution">
    <text evidence="1">The sequence shown here is derived from an EMBL/GenBank/DDBJ whole genome shotgun (WGS) entry which is preliminary data.</text>
</comment>